<evidence type="ECO:0000313" key="3">
    <source>
        <dbReference type="Proteomes" id="UP000245890"/>
    </source>
</evidence>
<dbReference type="RefSeq" id="WP_116469801.1">
    <property type="nucleotide sequence ID" value="NZ_QENQ01000001.1"/>
</dbReference>
<dbReference type="EMBL" id="QENQ01000001">
    <property type="protein sequence ID" value="PVX30389.1"/>
    <property type="molecule type" value="Genomic_DNA"/>
</dbReference>
<dbReference type="OrthoDB" id="9810174at2"/>
<reference evidence="2 3" key="1">
    <citation type="submission" date="2018-05" db="EMBL/GenBank/DDBJ databases">
        <title>Description of Sphingomonas pokkalii sp nov, isolated from the rhizosphere of saline tolerant pokkali rice and its draft genome analysis.</title>
        <authorList>
            <person name="Menon R."/>
            <person name="Kumari S."/>
            <person name="Rameshkumar N."/>
        </authorList>
    </citation>
    <scope>NUCLEOTIDE SEQUENCE [LARGE SCALE GENOMIC DNA]</scope>
    <source>
        <strain evidence="2 3">L3B27</strain>
    </source>
</reference>
<organism evidence="2 3">
    <name type="scientific">Sphingomonas pokkalii</name>
    <dbReference type="NCBI Taxonomy" id="2175090"/>
    <lineage>
        <taxon>Bacteria</taxon>
        <taxon>Pseudomonadati</taxon>
        <taxon>Pseudomonadota</taxon>
        <taxon>Alphaproteobacteria</taxon>
        <taxon>Sphingomonadales</taxon>
        <taxon>Sphingomonadaceae</taxon>
        <taxon>Sphingomonas</taxon>
    </lineage>
</organism>
<dbReference type="SUPFAM" id="SSF88874">
    <property type="entry name" value="Receptor-binding domain of short tail fibre protein gp12"/>
    <property type="match status" value="1"/>
</dbReference>
<protein>
    <submittedName>
        <fullName evidence="2">Phage tail protein</fullName>
    </submittedName>
</protein>
<feature type="domain" description="Phage tail collar" evidence="1">
    <location>
        <begin position="6"/>
        <end position="64"/>
    </location>
</feature>
<dbReference type="InterPro" id="IPR011083">
    <property type="entry name" value="Phage_tail_collar_dom"/>
</dbReference>
<dbReference type="AlphaFoldDB" id="A0A2U0SG91"/>
<accession>A0A2U0SG91</accession>
<evidence type="ECO:0000259" key="1">
    <source>
        <dbReference type="Pfam" id="PF07484"/>
    </source>
</evidence>
<proteinExistence type="predicted"/>
<dbReference type="Pfam" id="PF07484">
    <property type="entry name" value="Collar"/>
    <property type="match status" value="1"/>
</dbReference>
<evidence type="ECO:0000313" key="2">
    <source>
        <dbReference type="EMBL" id="PVX30389.1"/>
    </source>
</evidence>
<dbReference type="Proteomes" id="UP000245890">
    <property type="component" value="Unassembled WGS sequence"/>
</dbReference>
<sequence>MDWFIGEIRIFAPILQQSEVHWLPCDGRLLEITRYQALYALLSTAFGGDGKKTFGIPDLRGRAIVGANGSFGSGSSYPVGGKGGLPKVPLTEAQLPMHNHDMQVAAVPGTTTALAGTVYAEPTSPLVQPLYTDFRAPLVDMDPDTVKPVGGSLPHENMQPSTALNYYIAVIGIWPPRP</sequence>
<dbReference type="Gene3D" id="3.90.1340.10">
    <property type="entry name" value="Phage tail collar domain"/>
    <property type="match status" value="1"/>
</dbReference>
<name>A0A2U0SG91_9SPHN</name>
<keyword evidence="3" id="KW-1185">Reference proteome</keyword>
<comment type="caution">
    <text evidence="2">The sequence shown here is derived from an EMBL/GenBank/DDBJ whole genome shotgun (WGS) entry which is preliminary data.</text>
</comment>
<dbReference type="InterPro" id="IPR037053">
    <property type="entry name" value="Phage_tail_collar_dom_sf"/>
</dbReference>
<gene>
    <name evidence="2" type="ORF">DD559_14425</name>
</gene>